<accession>A0ABP0GBB7</accession>
<dbReference type="Proteomes" id="UP001642483">
    <property type="component" value="Unassembled WGS sequence"/>
</dbReference>
<proteinExistence type="predicted"/>
<evidence type="ECO:0000256" key="1">
    <source>
        <dbReference type="SAM" id="MobiDB-lite"/>
    </source>
</evidence>
<keyword evidence="3" id="KW-1185">Reference proteome</keyword>
<protein>
    <submittedName>
        <fullName evidence="2">Uncharacterized protein</fullName>
    </submittedName>
</protein>
<dbReference type="EMBL" id="CAWYQH010000108">
    <property type="protein sequence ID" value="CAK8689092.1"/>
    <property type="molecule type" value="Genomic_DNA"/>
</dbReference>
<evidence type="ECO:0000313" key="2">
    <source>
        <dbReference type="EMBL" id="CAK8689092.1"/>
    </source>
</evidence>
<organism evidence="2 3">
    <name type="scientific">Clavelina lepadiformis</name>
    <name type="common">Light-bulb sea squirt</name>
    <name type="synonym">Ascidia lepadiformis</name>
    <dbReference type="NCBI Taxonomy" id="159417"/>
    <lineage>
        <taxon>Eukaryota</taxon>
        <taxon>Metazoa</taxon>
        <taxon>Chordata</taxon>
        <taxon>Tunicata</taxon>
        <taxon>Ascidiacea</taxon>
        <taxon>Aplousobranchia</taxon>
        <taxon>Clavelinidae</taxon>
        <taxon>Clavelina</taxon>
    </lineage>
</organism>
<reference evidence="2 3" key="1">
    <citation type="submission" date="2024-02" db="EMBL/GenBank/DDBJ databases">
        <authorList>
            <person name="Daric V."/>
            <person name="Darras S."/>
        </authorList>
    </citation>
    <scope>NUCLEOTIDE SEQUENCE [LARGE SCALE GENOMIC DNA]</scope>
</reference>
<evidence type="ECO:0000313" key="3">
    <source>
        <dbReference type="Proteomes" id="UP001642483"/>
    </source>
</evidence>
<comment type="caution">
    <text evidence="2">The sequence shown here is derived from an EMBL/GenBank/DDBJ whole genome shotgun (WGS) entry which is preliminary data.</text>
</comment>
<name>A0ABP0GBB7_CLALP</name>
<feature type="region of interest" description="Disordered" evidence="1">
    <location>
        <begin position="1"/>
        <end position="32"/>
    </location>
</feature>
<gene>
    <name evidence="2" type="ORF">CVLEPA_LOCUS21072</name>
</gene>
<sequence>MTVATLPPATRSSSTNSRPRHRRSATLPTRLPSIAPQSTLIAPVISNLNPVTRINVLHPPTVPRRTVFFETSESQHHMQRRCLLMRQQQWMREHGEWQKPMYGTAAVKEDYRSQIRSTLKTQMEERDRGKRREWNSAFRESIAVAAQDMRDCQMDVEKRRDKLNFLVTFTKANKEMMESRWKERRLQKILEDKKDLEQLKYNPINWSHTLK</sequence>